<dbReference type="SUPFAM" id="SSF52833">
    <property type="entry name" value="Thioredoxin-like"/>
    <property type="match status" value="1"/>
</dbReference>
<dbReference type="Proteomes" id="UP000316621">
    <property type="component" value="Chromosome 6"/>
</dbReference>
<dbReference type="OMA" id="PYSECAK"/>
<dbReference type="GO" id="GO:0034599">
    <property type="term" value="P:cellular response to oxidative stress"/>
    <property type="evidence" value="ECO:0007669"/>
    <property type="project" value="TreeGrafter"/>
</dbReference>
<feature type="domain" description="Glutaredoxin" evidence="4">
    <location>
        <begin position="50"/>
        <end position="112"/>
    </location>
</feature>
<protein>
    <recommendedName>
        <fullName evidence="4">Glutaredoxin domain-containing protein</fullName>
    </recommendedName>
</protein>
<evidence type="ECO:0000313" key="5">
    <source>
        <dbReference type="EMBL" id="RZC66517.1"/>
    </source>
</evidence>
<dbReference type="NCBIfam" id="TIGR02180">
    <property type="entry name" value="GRX_euk"/>
    <property type="match status" value="1"/>
</dbReference>
<keyword evidence="3" id="KW-0732">Signal</keyword>
<dbReference type="OrthoDB" id="418495at2759"/>
<sequence>MATLMRLGRDHGSFLLILMLIYLFTSEVNQTLAFNSPSAFVQNVIYSNRIAIFSKSYCPYSIRAKRMFSELHEKPFVVELDLRDDGAEIQNVLLDLVGKRTVPQVFINGKHIGGSDDTRAALHNGELQKLLDVEMMKY</sequence>
<dbReference type="EMBL" id="CM010720">
    <property type="protein sequence ID" value="RZC66517.1"/>
    <property type="molecule type" value="Genomic_DNA"/>
</dbReference>
<dbReference type="FunFam" id="3.40.30.10:FF:000026">
    <property type="entry name" value="Glutaredoxin 2"/>
    <property type="match status" value="1"/>
</dbReference>
<proteinExistence type="inferred from homology"/>
<feature type="chain" id="PRO_5021421550" description="Glutaredoxin domain-containing protein" evidence="3">
    <location>
        <begin position="34"/>
        <end position="138"/>
    </location>
</feature>
<dbReference type="InterPro" id="IPR002109">
    <property type="entry name" value="Glutaredoxin"/>
</dbReference>
<dbReference type="InterPro" id="IPR036249">
    <property type="entry name" value="Thioredoxin-like_sf"/>
</dbReference>
<dbReference type="PROSITE" id="PS51354">
    <property type="entry name" value="GLUTAREDOXIN_2"/>
    <property type="match status" value="1"/>
</dbReference>
<dbReference type="Gene3D" id="3.40.30.10">
    <property type="entry name" value="Glutaredoxin"/>
    <property type="match status" value="1"/>
</dbReference>
<evidence type="ECO:0000259" key="4">
    <source>
        <dbReference type="Pfam" id="PF00462"/>
    </source>
</evidence>
<dbReference type="STRING" id="3469.A0A4Y7K0P9"/>
<accession>A0A4Y7K0P9</accession>
<dbReference type="Pfam" id="PF00462">
    <property type="entry name" value="Glutaredoxin"/>
    <property type="match status" value="1"/>
</dbReference>
<feature type="signal peptide" evidence="3">
    <location>
        <begin position="1"/>
        <end position="33"/>
    </location>
</feature>
<keyword evidence="2" id="KW-0676">Redox-active center</keyword>
<evidence type="ECO:0000256" key="1">
    <source>
        <dbReference type="ARBA" id="ARBA00007190"/>
    </source>
</evidence>
<evidence type="ECO:0000256" key="3">
    <source>
        <dbReference type="SAM" id="SignalP"/>
    </source>
</evidence>
<dbReference type="InterPro" id="IPR011899">
    <property type="entry name" value="Glutaredoxin_euk/vir"/>
</dbReference>
<reference evidence="5 6" key="1">
    <citation type="journal article" date="2018" name="Science">
        <title>The opium poppy genome and morphinan production.</title>
        <authorList>
            <person name="Guo L."/>
            <person name="Winzer T."/>
            <person name="Yang X."/>
            <person name="Li Y."/>
            <person name="Ning Z."/>
            <person name="He Z."/>
            <person name="Teodor R."/>
            <person name="Lu Y."/>
            <person name="Bowser T.A."/>
            <person name="Graham I.A."/>
            <person name="Ye K."/>
        </authorList>
    </citation>
    <scope>NUCLEOTIDE SEQUENCE [LARGE SCALE GENOMIC DNA]</scope>
    <source>
        <strain evidence="6">cv. HN1</strain>
        <tissue evidence="5">Leaves</tissue>
    </source>
</reference>
<gene>
    <name evidence="5" type="ORF">C5167_010203</name>
</gene>
<dbReference type="GO" id="GO:0015038">
    <property type="term" value="F:glutathione disulfide oxidoreductase activity"/>
    <property type="evidence" value="ECO:0007669"/>
    <property type="project" value="TreeGrafter"/>
</dbReference>
<dbReference type="PANTHER" id="PTHR45694:SF4">
    <property type="entry name" value="GLUTAREDOXIN-C3"/>
    <property type="match status" value="1"/>
</dbReference>
<comment type="similarity">
    <text evidence="1">Belongs to the glutaredoxin family. CPYC subfamily.</text>
</comment>
<evidence type="ECO:0000313" key="6">
    <source>
        <dbReference type="Proteomes" id="UP000316621"/>
    </source>
</evidence>
<dbReference type="CDD" id="cd03419">
    <property type="entry name" value="GRX_GRXh_1_2_like"/>
    <property type="match status" value="1"/>
</dbReference>
<dbReference type="InterPro" id="IPR014025">
    <property type="entry name" value="Glutaredoxin_subgr"/>
</dbReference>
<organism evidence="5 6">
    <name type="scientific">Papaver somniferum</name>
    <name type="common">Opium poppy</name>
    <dbReference type="NCBI Taxonomy" id="3469"/>
    <lineage>
        <taxon>Eukaryota</taxon>
        <taxon>Viridiplantae</taxon>
        <taxon>Streptophyta</taxon>
        <taxon>Embryophyta</taxon>
        <taxon>Tracheophyta</taxon>
        <taxon>Spermatophyta</taxon>
        <taxon>Magnoliopsida</taxon>
        <taxon>Ranunculales</taxon>
        <taxon>Papaveraceae</taxon>
        <taxon>Papaveroideae</taxon>
        <taxon>Papaver</taxon>
    </lineage>
</organism>
<dbReference type="Gramene" id="RZC66517">
    <property type="protein sequence ID" value="RZC66517"/>
    <property type="gene ID" value="C5167_010203"/>
</dbReference>
<name>A0A4Y7K0P9_PAPSO</name>
<dbReference type="PRINTS" id="PR00160">
    <property type="entry name" value="GLUTAREDOXIN"/>
</dbReference>
<dbReference type="AlphaFoldDB" id="A0A4Y7K0P9"/>
<keyword evidence="6" id="KW-1185">Reference proteome</keyword>
<evidence type="ECO:0000256" key="2">
    <source>
        <dbReference type="ARBA" id="ARBA00023284"/>
    </source>
</evidence>
<dbReference type="PANTHER" id="PTHR45694">
    <property type="entry name" value="GLUTAREDOXIN 2"/>
    <property type="match status" value="1"/>
</dbReference>
<dbReference type="GO" id="GO:0005737">
    <property type="term" value="C:cytoplasm"/>
    <property type="evidence" value="ECO:0007669"/>
    <property type="project" value="TreeGrafter"/>
</dbReference>